<feature type="non-terminal residue" evidence="2">
    <location>
        <position position="146"/>
    </location>
</feature>
<dbReference type="Gene3D" id="1.25.40.10">
    <property type="entry name" value="Tetratricopeptide repeat domain"/>
    <property type="match status" value="1"/>
</dbReference>
<accession>A0A3B0TDM7</accession>
<organism evidence="2">
    <name type="scientific">hydrothermal vent metagenome</name>
    <dbReference type="NCBI Taxonomy" id="652676"/>
    <lineage>
        <taxon>unclassified sequences</taxon>
        <taxon>metagenomes</taxon>
        <taxon>ecological metagenomes</taxon>
    </lineage>
</organism>
<protein>
    <submittedName>
        <fullName evidence="2">Uncharacterized protein</fullName>
    </submittedName>
</protein>
<dbReference type="InterPro" id="IPR011990">
    <property type="entry name" value="TPR-like_helical_dom_sf"/>
</dbReference>
<dbReference type="InterPro" id="IPR019734">
    <property type="entry name" value="TPR_rpt"/>
</dbReference>
<keyword evidence="1" id="KW-0175">Coiled coil</keyword>
<evidence type="ECO:0000313" key="2">
    <source>
        <dbReference type="EMBL" id="VAW12562.1"/>
    </source>
</evidence>
<dbReference type="SUPFAM" id="SSF48452">
    <property type="entry name" value="TPR-like"/>
    <property type="match status" value="1"/>
</dbReference>
<dbReference type="PROSITE" id="PS50005">
    <property type="entry name" value="TPR"/>
    <property type="match status" value="1"/>
</dbReference>
<evidence type="ECO:0000256" key="1">
    <source>
        <dbReference type="SAM" id="Coils"/>
    </source>
</evidence>
<dbReference type="EMBL" id="UOEN01000110">
    <property type="protein sequence ID" value="VAW12562.1"/>
    <property type="molecule type" value="Genomic_DNA"/>
</dbReference>
<feature type="coiled-coil region" evidence="1">
    <location>
        <begin position="92"/>
        <end position="140"/>
    </location>
</feature>
<proteinExistence type="predicted"/>
<dbReference type="AlphaFoldDB" id="A0A3B0TDM7"/>
<sequence>MNKRMLNVLLVVGISLFLAESSLAAQTQNQGASFLVEMGSQYLAEGNRQDAISEFSKALLIEPGNPEALEQLSLLGFDGGIYDGAQTQGSRMAELSSSRGMYQDQANQLEKEKMALQIKFDQLQNKHQSLLDEHVSQKEELLESEE</sequence>
<name>A0A3B0TDM7_9ZZZZ</name>
<gene>
    <name evidence="2" type="ORF">MNBD_BACTEROID05-957</name>
</gene>
<reference evidence="2" key="1">
    <citation type="submission" date="2018-06" db="EMBL/GenBank/DDBJ databases">
        <authorList>
            <person name="Zhirakovskaya E."/>
        </authorList>
    </citation>
    <scope>NUCLEOTIDE SEQUENCE</scope>
</reference>